<dbReference type="SUPFAM" id="SSF53613">
    <property type="entry name" value="Ribokinase-like"/>
    <property type="match status" value="1"/>
</dbReference>
<name>A0ABR7F5F5_9FIRM</name>
<keyword evidence="4 7" id="KW-0418">Kinase</keyword>
<evidence type="ECO:0000256" key="1">
    <source>
        <dbReference type="ARBA" id="ARBA00012104"/>
    </source>
</evidence>
<dbReference type="InterPro" id="IPR013749">
    <property type="entry name" value="PM/HMP-P_kinase-1"/>
</dbReference>
<dbReference type="Proteomes" id="UP000597877">
    <property type="component" value="Unassembled WGS sequence"/>
</dbReference>
<evidence type="ECO:0000313" key="7">
    <source>
        <dbReference type="EMBL" id="MBC5668412.1"/>
    </source>
</evidence>
<gene>
    <name evidence="7" type="ORF">H8S00_10485</name>
</gene>
<keyword evidence="3" id="KW-0547">Nucleotide-binding</keyword>
<dbReference type="PANTHER" id="PTHR10534">
    <property type="entry name" value="PYRIDOXAL KINASE"/>
    <property type="match status" value="1"/>
</dbReference>
<evidence type="ECO:0000259" key="6">
    <source>
        <dbReference type="Pfam" id="PF08543"/>
    </source>
</evidence>
<dbReference type="CDD" id="cd01173">
    <property type="entry name" value="pyridoxal_pyridoxamine_kinase"/>
    <property type="match status" value="1"/>
</dbReference>
<dbReference type="InterPro" id="IPR004625">
    <property type="entry name" value="PyrdxlKinase"/>
</dbReference>
<comment type="caution">
    <text evidence="7">The sequence shown here is derived from an EMBL/GenBank/DDBJ whole genome shotgun (WGS) entry which is preliminary data.</text>
</comment>
<protein>
    <recommendedName>
        <fullName evidence="1">pyridoxal kinase</fullName>
        <ecNumber evidence="1">2.7.1.35</ecNumber>
    </recommendedName>
</protein>
<evidence type="ECO:0000256" key="2">
    <source>
        <dbReference type="ARBA" id="ARBA00022679"/>
    </source>
</evidence>
<keyword evidence="8" id="KW-1185">Reference proteome</keyword>
<dbReference type="GO" id="GO:0008478">
    <property type="term" value="F:pyridoxal kinase activity"/>
    <property type="evidence" value="ECO:0007669"/>
    <property type="project" value="UniProtKB-EC"/>
</dbReference>
<evidence type="ECO:0000256" key="4">
    <source>
        <dbReference type="ARBA" id="ARBA00022777"/>
    </source>
</evidence>
<dbReference type="EC" id="2.7.1.35" evidence="1"/>
<proteinExistence type="predicted"/>
<dbReference type="RefSeq" id="WP_118589971.1">
    <property type="nucleotide sequence ID" value="NZ_JACOOZ010000007.1"/>
</dbReference>
<dbReference type="PANTHER" id="PTHR10534:SF2">
    <property type="entry name" value="PYRIDOXAL KINASE"/>
    <property type="match status" value="1"/>
</dbReference>
<evidence type="ECO:0000256" key="3">
    <source>
        <dbReference type="ARBA" id="ARBA00022741"/>
    </source>
</evidence>
<evidence type="ECO:0000256" key="5">
    <source>
        <dbReference type="ARBA" id="ARBA00022840"/>
    </source>
</evidence>
<keyword evidence="2 7" id="KW-0808">Transferase</keyword>
<dbReference type="InterPro" id="IPR029056">
    <property type="entry name" value="Ribokinase-like"/>
</dbReference>
<dbReference type="Gene3D" id="3.40.1190.20">
    <property type="match status" value="1"/>
</dbReference>
<feature type="domain" description="Pyridoxamine kinase/Phosphomethylpyrimidine kinase" evidence="6">
    <location>
        <begin position="37"/>
        <end position="254"/>
    </location>
</feature>
<dbReference type="NCBIfam" id="NF005491">
    <property type="entry name" value="PRK07105.1"/>
    <property type="match status" value="1"/>
</dbReference>
<dbReference type="EMBL" id="JACOOZ010000007">
    <property type="protein sequence ID" value="MBC5668412.1"/>
    <property type="molecule type" value="Genomic_DNA"/>
</dbReference>
<sequence>MKRVMSIQDISCLGKCSLTVALPIISAMGIETAIVPIAVLSTHTNFDNFTFRDLTDDLIPIKIHWLKEGFKFDAIYTGYLGSKEQVDIVSEYFDAFKTKDNYIIVDPAMADNGEMYSGFTPDFALKMTALCSKADIILPNITEASLMLGAKYPGEDADVDTIKSMLLQLSKLGSKNVVITGVKTNPGQLGFVGYNSNEDSFFCYSTKEVPIKSHGTGDVFASTFTGALMNGYSIFGALKIAADFTYKCIQNNYNDKDSVDYGVNFEAEIPSLLRMIGK</sequence>
<organism evidence="7 8">
    <name type="scientific">Eubacterium segne</name>
    <dbReference type="NCBI Taxonomy" id="2763045"/>
    <lineage>
        <taxon>Bacteria</taxon>
        <taxon>Bacillati</taxon>
        <taxon>Bacillota</taxon>
        <taxon>Clostridia</taxon>
        <taxon>Eubacteriales</taxon>
        <taxon>Eubacteriaceae</taxon>
        <taxon>Eubacterium</taxon>
    </lineage>
</organism>
<accession>A0ABR7F5F5</accession>
<evidence type="ECO:0000313" key="8">
    <source>
        <dbReference type="Proteomes" id="UP000597877"/>
    </source>
</evidence>
<dbReference type="Pfam" id="PF08543">
    <property type="entry name" value="Phos_pyr_kin"/>
    <property type="match status" value="1"/>
</dbReference>
<reference evidence="7 8" key="1">
    <citation type="submission" date="2020-08" db="EMBL/GenBank/DDBJ databases">
        <title>Genome public.</title>
        <authorList>
            <person name="Liu C."/>
            <person name="Sun Q."/>
        </authorList>
    </citation>
    <scope>NUCLEOTIDE SEQUENCE [LARGE SCALE GENOMIC DNA]</scope>
    <source>
        <strain evidence="7 8">BX4</strain>
    </source>
</reference>
<keyword evidence="5" id="KW-0067">ATP-binding</keyword>